<feature type="region of interest" description="Disordered" evidence="1">
    <location>
        <begin position="500"/>
        <end position="546"/>
    </location>
</feature>
<protein>
    <recommendedName>
        <fullName evidence="6">Mid2 domain-containing protein</fullName>
    </recommendedName>
</protein>
<dbReference type="Proteomes" id="UP000800097">
    <property type="component" value="Unassembled WGS sequence"/>
</dbReference>
<dbReference type="OrthoDB" id="4733706at2759"/>
<dbReference type="AlphaFoldDB" id="A0A6A6JUI7"/>
<feature type="chain" id="PRO_5025355431" description="Mid2 domain-containing protein" evidence="3">
    <location>
        <begin position="23"/>
        <end position="625"/>
    </location>
</feature>
<feature type="compositionally biased region" description="Polar residues" evidence="1">
    <location>
        <begin position="500"/>
        <end position="509"/>
    </location>
</feature>
<evidence type="ECO:0000256" key="3">
    <source>
        <dbReference type="SAM" id="SignalP"/>
    </source>
</evidence>
<feature type="transmembrane region" description="Helical" evidence="2">
    <location>
        <begin position="554"/>
        <end position="578"/>
    </location>
</feature>
<dbReference type="RefSeq" id="XP_033657423.1">
    <property type="nucleotide sequence ID" value="XM_033796223.1"/>
</dbReference>
<feature type="signal peptide" evidence="3">
    <location>
        <begin position="1"/>
        <end position="22"/>
    </location>
</feature>
<feature type="compositionally biased region" description="Acidic residues" evidence="1">
    <location>
        <begin position="524"/>
        <end position="533"/>
    </location>
</feature>
<accession>A0A6A6JUI7</accession>
<sequence length="625" mass="67231">MSPFSLIYSICLYLSFSILTSAAIAPAYRVRNAPGASTWDTYQAVRRAFSEVAVQKREVELKNSTSLDRSWDDAVLLKFEHEQQLSQNNRSSLSATAGIEIVCTQCYIKGTATVELTIDDNFNASQVLSETLDQVRGNVENFTESLDDYFFNYVKGVADNFDDGIDIADFAFPTFNASFDLDIPAIPECNLRFQFDGMELYMNMNTILSLGSIYELSLYRSNTPLGISITKDLEVGIIFAVDLILSVEGEVDISSGFHIKLEDGAAIDIKLFADDISDIVFNGARFEFLPVTVQSAGVVFSATLRVGVHAGFQLVSPSIPEFTLFDRTVALDSVGGGIEVGVFANVAEFITNVTFAPEEDCKLQVVQSYQLALGAAAGATIAIGDNTWGPMATTSVPIFYTEIGELCAAQKTASATPTITPTPAVRPRQDLTTTTVTTKVTYTGVSCMTPGLVNCPASAQSTTQSVETRTITTAIPSGADFTVPATAQNVVTKSVDFGSNAVSVPKTSGSPVSYVPPPPKETAQDEEDSDNDGESQSNIPETIEGKTGGVSNKLIIGLSVGLGAPFLIALLAGISFFIRHRNRQTSPKFKPVPTFAETYGPTDTRGYMQKPVKSFVAVREVDLGR</sequence>
<evidence type="ECO:0000313" key="4">
    <source>
        <dbReference type="EMBL" id="KAF2279884.1"/>
    </source>
</evidence>
<reference evidence="4" key="1">
    <citation type="journal article" date="2020" name="Stud. Mycol.">
        <title>101 Dothideomycetes genomes: a test case for predicting lifestyles and emergence of pathogens.</title>
        <authorList>
            <person name="Haridas S."/>
            <person name="Albert R."/>
            <person name="Binder M."/>
            <person name="Bloem J."/>
            <person name="Labutti K."/>
            <person name="Salamov A."/>
            <person name="Andreopoulos B."/>
            <person name="Baker S."/>
            <person name="Barry K."/>
            <person name="Bills G."/>
            <person name="Bluhm B."/>
            <person name="Cannon C."/>
            <person name="Castanera R."/>
            <person name="Culley D."/>
            <person name="Daum C."/>
            <person name="Ezra D."/>
            <person name="Gonzalez J."/>
            <person name="Henrissat B."/>
            <person name="Kuo A."/>
            <person name="Liang C."/>
            <person name="Lipzen A."/>
            <person name="Lutzoni F."/>
            <person name="Magnuson J."/>
            <person name="Mondo S."/>
            <person name="Nolan M."/>
            <person name="Ohm R."/>
            <person name="Pangilinan J."/>
            <person name="Park H.-J."/>
            <person name="Ramirez L."/>
            <person name="Alfaro M."/>
            <person name="Sun H."/>
            <person name="Tritt A."/>
            <person name="Yoshinaga Y."/>
            <person name="Zwiers L.-H."/>
            <person name="Turgeon B."/>
            <person name="Goodwin S."/>
            <person name="Spatafora J."/>
            <person name="Crous P."/>
            <person name="Grigoriev I."/>
        </authorList>
    </citation>
    <scope>NUCLEOTIDE SEQUENCE</scope>
    <source>
        <strain evidence="4">CBS 379.55</strain>
    </source>
</reference>
<keyword evidence="2" id="KW-0472">Membrane</keyword>
<dbReference type="EMBL" id="ML986485">
    <property type="protein sequence ID" value="KAF2279884.1"/>
    <property type="molecule type" value="Genomic_DNA"/>
</dbReference>
<gene>
    <name evidence="4" type="ORF">EI97DRAFT_390529</name>
</gene>
<dbReference type="GeneID" id="54549398"/>
<keyword evidence="3" id="KW-0732">Signal</keyword>
<organism evidence="4 5">
    <name type="scientific">Westerdykella ornata</name>
    <dbReference type="NCBI Taxonomy" id="318751"/>
    <lineage>
        <taxon>Eukaryota</taxon>
        <taxon>Fungi</taxon>
        <taxon>Dikarya</taxon>
        <taxon>Ascomycota</taxon>
        <taxon>Pezizomycotina</taxon>
        <taxon>Dothideomycetes</taxon>
        <taxon>Pleosporomycetidae</taxon>
        <taxon>Pleosporales</taxon>
        <taxon>Sporormiaceae</taxon>
        <taxon>Westerdykella</taxon>
    </lineage>
</organism>
<keyword evidence="5" id="KW-1185">Reference proteome</keyword>
<evidence type="ECO:0000256" key="1">
    <source>
        <dbReference type="SAM" id="MobiDB-lite"/>
    </source>
</evidence>
<evidence type="ECO:0000256" key="2">
    <source>
        <dbReference type="SAM" id="Phobius"/>
    </source>
</evidence>
<name>A0A6A6JUI7_WESOR</name>
<proteinExistence type="predicted"/>
<keyword evidence="2" id="KW-0812">Transmembrane</keyword>
<evidence type="ECO:0008006" key="6">
    <source>
        <dbReference type="Google" id="ProtNLM"/>
    </source>
</evidence>
<evidence type="ECO:0000313" key="5">
    <source>
        <dbReference type="Proteomes" id="UP000800097"/>
    </source>
</evidence>
<keyword evidence="2" id="KW-1133">Transmembrane helix</keyword>